<protein>
    <submittedName>
        <fullName evidence="3">PilZ domain-containing protein</fullName>
    </submittedName>
</protein>
<dbReference type="Gene3D" id="2.40.10.220">
    <property type="entry name" value="predicted glycosyltransferase like domains"/>
    <property type="match status" value="1"/>
</dbReference>
<evidence type="ECO:0000313" key="4">
    <source>
        <dbReference type="Proteomes" id="UP001385389"/>
    </source>
</evidence>
<dbReference type="InterPro" id="IPR009875">
    <property type="entry name" value="PilZ_domain"/>
</dbReference>
<organism evidence="3 4">
    <name type="scientific">Pseudodesulfovibrio methanolicus</name>
    <dbReference type="NCBI Taxonomy" id="3126690"/>
    <lineage>
        <taxon>Bacteria</taxon>
        <taxon>Pseudomonadati</taxon>
        <taxon>Thermodesulfobacteriota</taxon>
        <taxon>Desulfovibrionia</taxon>
        <taxon>Desulfovibrionales</taxon>
        <taxon>Desulfovibrionaceae</taxon>
    </lineage>
</organism>
<evidence type="ECO:0000259" key="2">
    <source>
        <dbReference type="Pfam" id="PF07238"/>
    </source>
</evidence>
<evidence type="ECO:0000256" key="1">
    <source>
        <dbReference type="SAM" id="MobiDB-lite"/>
    </source>
</evidence>
<name>A0ABZ2IRZ2_9BACT</name>
<feature type="domain" description="PilZ" evidence="2">
    <location>
        <begin position="76"/>
        <end position="170"/>
    </location>
</feature>
<reference evidence="3 4" key="1">
    <citation type="submission" date="2024-03" db="EMBL/GenBank/DDBJ databases">
        <title>Phenotype and Genome Characterization of a Sulfate-Reducing Bacterium Pseudodesulfovibrio sp. strain 5S69, isolated from Petroleum Reservoir in Tatarstan (Russia).</title>
        <authorList>
            <person name="Bidzhieva S.K."/>
            <person name="Kadnikov V."/>
            <person name="Tourova T.P."/>
            <person name="Samigullina S.R."/>
            <person name="Sokolova D.S."/>
            <person name="Poltaraus A.B."/>
            <person name="Avtukh A.N."/>
            <person name="Tereshina V.M."/>
            <person name="Mardanov A.V."/>
            <person name="Nazina T.N."/>
        </authorList>
    </citation>
    <scope>NUCLEOTIDE SEQUENCE [LARGE SCALE GENOMIC DNA]</scope>
    <source>
        <strain evidence="3 4">5S69</strain>
    </source>
</reference>
<evidence type="ECO:0000313" key="3">
    <source>
        <dbReference type="EMBL" id="WWX21475.1"/>
    </source>
</evidence>
<dbReference type="Pfam" id="PF07238">
    <property type="entry name" value="PilZ"/>
    <property type="match status" value="1"/>
</dbReference>
<accession>A0ABZ2IRZ2</accession>
<dbReference type="Proteomes" id="UP001385389">
    <property type="component" value="Chromosome"/>
</dbReference>
<keyword evidence="4" id="KW-1185">Reference proteome</keyword>
<proteinExistence type="predicted"/>
<dbReference type="EMBL" id="CP146609">
    <property type="protein sequence ID" value="WWX21475.1"/>
    <property type="molecule type" value="Genomic_DNA"/>
</dbReference>
<dbReference type="RefSeq" id="WP_338667131.1">
    <property type="nucleotide sequence ID" value="NZ_CP146609.1"/>
</dbReference>
<gene>
    <name evidence="3" type="ORF">V8V93_13610</name>
</gene>
<sequence length="190" mass="20294">MGILDSLGKIFSKSGKDGSPAVDKAAGTSAGPERNAAAPAPKQPAPQDRDEDFRGGAGDEGALGFSITIKNGRITKRKAFRITVDGLAVFIPRLGKTFPASDISASGLGFRFQKPRIKCGVKIKMDLLINGGREVEGVLCKVMRHERGVVGCAFMDLDRKQEDAVSRIVLEGEKQLAARRTAARKGKNRS</sequence>
<feature type="region of interest" description="Disordered" evidence="1">
    <location>
        <begin position="1"/>
        <end position="59"/>
    </location>
</feature>